<dbReference type="Proteomes" id="UP000248021">
    <property type="component" value="Unassembled WGS sequence"/>
</dbReference>
<dbReference type="InterPro" id="IPR036465">
    <property type="entry name" value="vWFA_dom_sf"/>
</dbReference>
<evidence type="ECO:0000313" key="2">
    <source>
        <dbReference type="EMBL" id="PXW58179.1"/>
    </source>
</evidence>
<dbReference type="SUPFAM" id="SSF53300">
    <property type="entry name" value="vWA-like"/>
    <property type="match status" value="1"/>
</dbReference>
<dbReference type="EMBL" id="QJJK01000006">
    <property type="protein sequence ID" value="PXW58179.1"/>
    <property type="molecule type" value="Genomic_DNA"/>
</dbReference>
<accession>A0A2V3U5G2</accession>
<reference evidence="2 3" key="1">
    <citation type="submission" date="2018-05" db="EMBL/GenBank/DDBJ databases">
        <title>Genomic Encyclopedia of Type Strains, Phase IV (KMG-IV): sequencing the most valuable type-strain genomes for metagenomic binning, comparative biology and taxonomic classification.</title>
        <authorList>
            <person name="Goeker M."/>
        </authorList>
    </citation>
    <scope>NUCLEOTIDE SEQUENCE [LARGE SCALE GENOMIC DNA]</scope>
    <source>
        <strain evidence="2 3">DSM 6462</strain>
    </source>
</reference>
<feature type="region of interest" description="Disordered" evidence="1">
    <location>
        <begin position="1"/>
        <end position="26"/>
    </location>
</feature>
<evidence type="ECO:0008006" key="4">
    <source>
        <dbReference type="Google" id="ProtNLM"/>
    </source>
</evidence>
<sequence>MEEKLRHAREASISDKSITGKGKPPVASRAADVDLFLSQANAVTGTSGRGRLIFALDATLSRQPTWDIACRLQAEMFDVTAAQGGLSIQLVYFRGLNECRASQWLANAAALKGLMERIDCRGGQTQIERVLDHTAAQAAKARVGALVFVGDAMEENIDALCQSAGKLGLLGVKAFLFQEGQDPVAGQAFGEIARLTGGVHERFDLRAPQSLAGLLRAAAAYASDGVAGLTRLAGDEPTARRLLVTLGGAR</sequence>
<organism evidence="2 3">
    <name type="scientific">Chelatococcus asaccharovorans</name>
    <dbReference type="NCBI Taxonomy" id="28210"/>
    <lineage>
        <taxon>Bacteria</taxon>
        <taxon>Pseudomonadati</taxon>
        <taxon>Pseudomonadota</taxon>
        <taxon>Alphaproteobacteria</taxon>
        <taxon>Hyphomicrobiales</taxon>
        <taxon>Chelatococcaceae</taxon>
        <taxon>Chelatococcus</taxon>
    </lineage>
</organism>
<feature type="compositionally biased region" description="Basic and acidic residues" evidence="1">
    <location>
        <begin position="1"/>
        <end position="13"/>
    </location>
</feature>
<name>A0A2V3U5G2_9HYPH</name>
<keyword evidence="3" id="KW-1185">Reference proteome</keyword>
<evidence type="ECO:0000313" key="3">
    <source>
        <dbReference type="Proteomes" id="UP000248021"/>
    </source>
</evidence>
<evidence type="ECO:0000256" key="1">
    <source>
        <dbReference type="SAM" id="MobiDB-lite"/>
    </source>
</evidence>
<dbReference type="RefSeq" id="WP_425351218.1">
    <property type="nucleotide sequence ID" value="NZ_JAHBRY010000001.1"/>
</dbReference>
<protein>
    <recommendedName>
        <fullName evidence="4">VWA domain-containing protein</fullName>
    </recommendedName>
</protein>
<dbReference type="AlphaFoldDB" id="A0A2V3U5G2"/>
<proteinExistence type="predicted"/>
<gene>
    <name evidence="2" type="ORF">C7450_106355</name>
</gene>
<comment type="caution">
    <text evidence="2">The sequence shown here is derived from an EMBL/GenBank/DDBJ whole genome shotgun (WGS) entry which is preliminary data.</text>
</comment>